<evidence type="ECO:0000256" key="1">
    <source>
        <dbReference type="ARBA" id="ARBA00001933"/>
    </source>
</evidence>
<keyword evidence="2 4" id="KW-0663">Pyridoxal phosphate</keyword>
<dbReference type="InterPro" id="IPR015422">
    <property type="entry name" value="PyrdxlP-dep_Trfase_small"/>
</dbReference>
<dbReference type="GO" id="GO:0008483">
    <property type="term" value="F:transaminase activity"/>
    <property type="evidence" value="ECO:0007669"/>
    <property type="project" value="TreeGrafter"/>
</dbReference>
<dbReference type="PANTHER" id="PTHR30244:SF34">
    <property type="entry name" value="DTDP-4-AMINO-4,6-DIDEOXYGALACTOSE TRANSAMINASE"/>
    <property type="match status" value="1"/>
</dbReference>
<dbReference type="Pfam" id="PF01041">
    <property type="entry name" value="DegT_DnrJ_EryC1"/>
    <property type="match status" value="1"/>
</dbReference>
<dbReference type="SUPFAM" id="SSF53383">
    <property type="entry name" value="PLP-dependent transferases"/>
    <property type="match status" value="1"/>
</dbReference>
<reference evidence="5 6" key="1">
    <citation type="journal article" date="2011" name="J. Microbiol.">
        <title>Bacillus kyonggiensis sp. nov., isolated from soil of a lettuce field.</title>
        <authorList>
            <person name="Dong K."/>
            <person name="Lee S."/>
        </authorList>
    </citation>
    <scope>NUCLEOTIDE SEQUENCE [LARGE SCALE GENOMIC DNA]</scope>
    <source>
        <strain evidence="5 6">NB22</strain>
    </source>
</reference>
<gene>
    <name evidence="5" type="primary">rfbH</name>
    <name evidence="5" type="ORF">FA727_13085</name>
</gene>
<comment type="caution">
    <text evidence="5">The sequence shown here is derived from an EMBL/GenBank/DDBJ whole genome shotgun (WGS) entry which is preliminary data.</text>
</comment>
<evidence type="ECO:0000256" key="3">
    <source>
        <dbReference type="ARBA" id="ARBA00037999"/>
    </source>
</evidence>
<dbReference type="NCBIfam" id="NF011936">
    <property type="entry name" value="PRK15407.1"/>
    <property type="match status" value="1"/>
</dbReference>
<dbReference type="GO" id="GO:0030170">
    <property type="term" value="F:pyridoxal phosphate binding"/>
    <property type="evidence" value="ECO:0007669"/>
    <property type="project" value="TreeGrafter"/>
</dbReference>
<dbReference type="AlphaFoldDB" id="A0A4U1D425"/>
<proteinExistence type="inferred from homology"/>
<evidence type="ECO:0000256" key="2">
    <source>
        <dbReference type="ARBA" id="ARBA00022898"/>
    </source>
</evidence>
<dbReference type="Proteomes" id="UP000307756">
    <property type="component" value="Unassembled WGS sequence"/>
</dbReference>
<evidence type="ECO:0000313" key="5">
    <source>
        <dbReference type="EMBL" id="TKC17135.1"/>
    </source>
</evidence>
<dbReference type="Gene3D" id="3.90.1150.10">
    <property type="entry name" value="Aspartate Aminotransferase, domain 1"/>
    <property type="match status" value="1"/>
</dbReference>
<comment type="similarity">
    <text evidence="3 4">Belongs to the DegT/DnrJ/EryC1 family.</text>
</comment>
<dbReference type="GO" id="GO:0000271">
    <property type="term" value="P:polysaccharide biosynthetic process"/>
    <property type="evidence" value="ECO:0007669"/>
    <property type="project" value="TreeGrafter"/>
</dbReference>
<dbReference type="Gene3D" id="3.40.640.10">
    <property type="entry name" value="Type I PLP-dependent aspartate aminotransferase-like (Major domain)"/>
    <property type="match status" value="1"/>
</dbReference>
<evidence type="ECO:0000256" key="4">
    <source>
        <dbReference type="RuleBase" id="RU004508"/>
    </source>
</evidence>
<name>A0A4U1D425_9BACI</name>
<organism evidence="5 6">
    <name type="scientific">Robertmurraya kyonggiensis</name>
    <dbReference type="NCBI Taxonomy" id="1037680"/>
    <lineage>
        <taxon>Bacteria</taxon>
        <taxon>Bacillati</taxon>
        <taxon>Bacillota</taxon>
        <taxon>Bacilli</taxon>
        <taxon>Bacillales</taxon>
        <taxon>Bacillaceae</taxon>
        <taxon>Robertmurraya</taxon>
    </lineage>
</organism>
<dbReference type="CDD" id="cd00616">
    <property type="entry name" value="AHBA_syn"/>
    <property type="match status" value="1"/>
</dbReference>
<dbReference type="InterPro" id="IPR015421">
    <property type="entry name" value="PyrdxlP-dep_Trfase_major"/>
</dbReference>
<protein>
    <submittedName>
        <fullName evidence="5">Lipopolysaccharide biosynthesis protein RfbH</fullName>
    </submittedName>
</protein>
<sequence length="489" mass="55271">MIAIVDKGTKIITGFECEFLGDSYNLNFDNKEEFTVSELMNAEQVGNLNQKLLEQAKRKIIFNQVEEFHKLFHQREDFVPGESNLSYAGKIYDKDEMIALTDASLDFWLTAGRFYKEFEKSFAKYLGVRYALLTTSGSSANLLAVSSLTSPKLGDKRLKRGDEVITVAAGFPTTVTPIVQNGLIPVFVDVDLATYNISADQIEQAVSDKTKAIVIAHTMGNPFNLDEVMRVAGKYNLWVIEDNCDALGAKYNGKLTGTIGHIGTSSFYPPHHMTMGEGGAVYTNDPKLKMIIESFRDWGRDCWCPSGCDNTCKKRFDWQLGQLPRGYDHKYTYSHIGYNLKVTDMQAAIGLEQLKKLPMFIEKRNRNFDRLKNNLKSIENDIILPEATPNSEPSWFGFVMTVKDGDKISRNRITQYLEENKVQTRMLFAGNLTKQPAFEGVEYRLASDLKNTDKIMNNTFLVGVYPGLTEEMIDYMSEKIIEAVGYAKL</sequence>
<dbReference type="PANTHER" id="PTHR30244">
    <property type="entry name" value="TRANSAMINASE"/>
    <property type="match status" value="1"/>
</dbReference>
<comment type="cofactor">
    <cofactor evidence="1">
        <name>pyridoxal 5'-phosphate</name>
        <dbReference type="ChEBI" id="CHEBI:597326"/>
    </cofactor>
</comment>
<keyword evidence="6" id="KW-1185">Reference proteome</keyword>
<dbReference type="FunFam" id="3.40.640.10:FF:000079">
    <property type="entry name" value="LPS biosynthesis protein"/>
    <property type="match status" value="1"/>
</dbReference>
<accession>A0A4U1D425</accession>
<evidence type="ECO:0000313" key="6">
    <source>
        <dbReference type="Proteomes" id="UP000307756"/>
    </source>
</evidence>
<dbReference type="InterPro" id="IPR015424">
    <property type="entry name" value="PyrdxlP-dep_Trfase"/>
</dbReference>
<dbReference type="OrthoDB" id="9810913at2"/>
<dbReference type="InterPro" id="IPR000653">
    <property type="entry name" value="DegT/StrS_aminotransferase"/>
</dbReference>
<dbReference type="EMBL" id="SWBM01000002">
    <property type="protein sequence ID" value="TKC17135.1"/>
    <property type="molecule type" value="Genomic_DNA"/>
</dbReference>